<dbReference type="AlphaFoldDB" id="A0A381PP52"/>
<dbReference type="EMBL" id="UINC01001044">
    <property type="protein sequence ID" value="SUZ68802.1"/>
    <property type="molecule type" value="Genomic_DNA"/>
</dbReference>
<name>A0A381PP52_9ZZZZ</name>
<evidence type="ECO:0000313" key="1">
    <source>
        <dbReference type="EMBL" id="SUZ68802.1"/>
    </source>
</evidence>
<accession>A0A381PP52</accession>
<sequence length="527" mass="60252">MKNATFVILALTFVWLNGCATQGRLTYLMFEQSFSYESLNSSMEKLKSQYESSIQEQVSALREIRYISKHMKEPGKREIALRALTFFAFSSDDGDIRDKSLSRLQTVLESPEWPTHMKITVIDSTVDLVTGELGFQEKHDGVLMRFGVKSGLRKDALKFLLNNFDELTPELQYRAVSALHRFLLTEPRLENCPENICDEDVRKNREEWDIGREVKNVIPHNADPIAVEAGAYGPATKRVPLDEREDWNEEMDELKEVVWDWMEDPLEDQDTPILIQGRLIRFAGEIENFSLQENMADDFREQISVWAESEDISMDLRQLLGASREKVKLYGFPATNSPVPSEEKYAGILNGSLYFLETHLDAILHQQQERQRSGFDPGKPDPIELAFTSFEETDEARFKREIILENVTAALRNGLLVDTLNLTARVEKAIERARSDTELVPFLKLVGALYPSLKAQKREPRPLFETLVDKAKAAENLSQRRLYLNAVLAGASVFPQEVSLRIAFVSEQDVVTQHQIDSELQTLEETL</sequence>
<protein>
    <submittedName>
        <fullName evidence="1">Uncharacterized protein</fullName>
    </submittedName>
</protein>
<organism evidence="1">
    <name type="scientific">marine metagenome</name>
    <dbReference type="NCBI Taxonomy" id="408172"/>
    <lineage>
        <taxon>unclassified sequences</taxon>
        <taxon>metagenomes</taxon>
        <taxon>ecological metagenomes</taxon>
    </lineage>
</organism>
<reference evidence="1" key="1">
    <citation type="submission" date="2018-05" db="EMBL/GenBank/DDBJ databases">
        <authorList>
            <person name="Lanie J.A."/>
            <person name="Ng W.-L."/>
            <person name="Kazmierczak K.M."/>
            <person name="Andrzejewski T.M."/>
            <person name="Davidsen T.M."/>
            <person name="Wayne K.J."/>
            <person name="Tettelin H."/>
            <person name="Glass J.I."/>
            <person name="Rusch D."/>
            <person name="Podicherti R."/>
            <person name="Tsui H.-C.T."/>
            <person name="Winkler M.E."/>
        </authorList>
    </citation>
    <scope>NUCLEOTIDE SEQUENCE</scope>
</reference>
<proteinExistence type="predicted"/>
<gene>
    <name evidence="1" type="ORF">METZ01_LOCUS21656</name>
</gene>